<keyword evidence="2" id="KW-0963">Cytoplasm</keyword>
<comment type="subcellular location">
    <subcellularLocation>
        <location evidence="1">Cytoplasm</location>
    </subcellularLocation>
</comment>
<dbReference type="InterPro" id="IPR019734">
    <property type="entry name" value="TPR_rpt"/>
</dbReference>
<organism evidence="9 10">
    <name type="scientific">Arcicella gelida</name>
    <dbReference type="NCBI Taxonomy" id="2984195"/>
    <lineage>
        <taxon>Bacteria</taxon>
        <taxon>Pseudomonadati</taxon>
        <taxon>Bacteroidota</taxon>
        <taxon>Cytophagia</taxon>
        <taxon>Cytophagales</taxon>
        <taxon>Flectobacillaceae</taxon>
        <taxon>Arcicella</taxon>
    </lineage>
</organism>
<keyword evidence="7" id="KW-0812">Transmembrane</keyword>
<keyword evidence="3" id="KW-0677">Repeat</keyword>
<evidence type="ECO:0000256" key="5">
    <source>
        <dbReference type="ARBA" id="ARBA00038253"/>
    </source>
</evidence>
<sequence length="462" mass="53050">MRTFCFLTAFTFLAMFSFAQNEKYPFPSKDSLLKALQIEKIDSNRVNILLFLSRAYHFENAEKAYLYGQEGLRLAQKINYIKGQISCGISISSLLLEMNQQEKAIGLLLKTNELSETFGDPVLQARVFMSLGLAYGKLDYSMGLEYLLKCRDLIHRYHIPENTIPINLMIGFMYKDLGKLDSALVYLQKNYQSSLRYSIRSVAATALAMGQVYDKMGNIPLAKSYFQSVLSFNNHHRLPISGDIYLEMGKNYWKSNQRDSAIYFAKKALAETQKHKSYTLINQTAQLLFQAYEKSDARLALKYHILASAAKDSLYNLDKFKEIGKYTFLEIFRQEHLKETQSQQALERSQHVQYVGITIFILTIIMVSVVLYKRQVNPTILEWIGVVSLLLLFEFLNIILEPSITKLSNRSPIITLLCLVTLASIVSPIHHFAETRVKTWVKSIRIKHHLNPNLDAEINVSE</sequence>
<dbReference type="SUPFAM" id="SSF48452">
    <property type="entry name" value="TPR-like"/>
    <property type="match status" value="2"/>
</dbReference>
<dbReference type="PROSITE" id="PS50005">
    <property type="entry name" value="TPR"/>
    <property type="match status" value="1"/>
</dbReference>
<comment type="similarity">
    <text evidence="5">Belongs to the Rap family.</text>
</comment>
<evidence type="ECO:0000256" key="3">
    <source>
        <dbReference type="ARBA" id="ARBA00022737"/>
    </source>
</evidence>
<dbReference type="InterPro" id="IPR051476">
    <property type="entry name" value="Bac_ResReg_Asp_Phosphatase"/>
</dbReference>
<evidence type="ECO:0000256" key="7">
    <source>
        <dbReference type="SAM" id="Phobius"/>
    </source>
</evidence>
<dbReference type="EMBL" id="JAYGIL010000029">
    <property type="protein sequence ID" value="MEA5405024.1"/>
    <property type="molecule type" value="Genomic_DNA"/>
</dbReference>
<comment type="caution">
    <text evidence="9">The sequence shown here is derived from an EMBL/GenBank/DDBJ whole genome shotgun (WGS) entry which is preliminary data.</text>
</comment>
<evidence type="ECO:0000256" key="4">
    <source>
        <dbReference type="ARBA" id="ARBA00022803"/>
    </source>
</evidence>
<keyword evidence="7" id="KW-1133">Transmembrane helix</keyword>
<dbReference type="PANTHER" id="PTHR46630">
    <property type="entry name" value="TETRATRICOPEPTIDE REPEAT PROTEIN 29"/>
    <property type="match status" value="1"/>
</dbReference>
<dbReference type="Proteomes" id="UP001303899">
    <property type="component" value="Unassembled WGS sequence"/>
</dbReference>
<evidence type="ECO:0000313" key="10">
    <source>
        <dbReference type="Proteomes" id="UP001303899"/>
    </source>
</evidence>
<feature type="signal peptide" evidence="8">
    <location>
        <begin position="1"/>
        <end position="19"/>
    </location>
</feature>
<name>A0ABU5S9C0_9BACT</name>
<dbReference type="RefSeq" id="WP_323698448.1">
    <property type="nucleotide sequence ID" value="NZ_JAYGIL010000029.1"/>
</dbReference>
<keyword evidence="7" id="KW-0472">Membrane</keyword>
<reference evidence="9 10" key="1">
    <citation type="submission" date="2023-12" db="EMBL/GenBank/DDBJ databases">
        <title>Novel species of the genus Arcicella isolated from rivers.</title>
        <authorList>
            <person name="Lu H."/>
        </authorList>
    </citation>
    <scope>NUCLEOTIDE SEQUENCE [LARGE SCALE GENOMIC DNA]</scope>
    <source>
        <strain evidence="9 10">DC2W</strain>
    </source>
</reference>
<keyword evidence="8" id="KW-0732">Signal</keyword>
<dbReference type="Gene3D" id="1.25.40.10">
    <property type="entry name" value="Tetratricopeptide repeat domain"/>
    <property type="match status" value="2"/>
</dbReference>
<evidence type="ECO:0000313" key="9">
    <source>
        <dbReference type="EMBL" id="MEA5405024.1"/>
    </source>
</evidence>
<evidence type="ECO:0000256" key="1">
    <source>
        <dbReference type="ARBA" id="ARBA00004496"/>
    </source>
</evidence>
<evidence type="ECO:0000256" key="6">
    <source>
        <dbReference type="PROSITE-ProRule" id="PRU00339"/>
    </source>
</evidence>
<dbReference type="InterPro" id="IPR011990">
    <property type="entry name" value="TPR-like_helical_dom_sf"/>
</dbReference>
<evidence type="ECO:0000256" key="2">
    <source>
        <dbReference type="ARBA" id="ARBA00022490"/>
    </source>
</evidence>
<feature type="repeat" description="TPR" evidence="6">
    <location>
        <begin position="203"/>
        <end position="236"/>
    </location>
</feature>
<gene>
    <name evidence="9" type="ORF">VB776_18970</name>
</gene>
<proteinExistence type="inferred from homology"/>
<keyword evidence="4 6" id="KW-0802">TPR repeat</keyword>
<feature type="transmembrane region" description="Helical" evidence="7">
    <location>
        <begin position="379"/>
        <end position="400"/>
    </location>
</feature>
<accession>A0ABU5S9C0</accession>
<feature type="transmembrane region" description="Helical" evidence="7">
    <location>
        <begin position="352"/>
        <end position="372"/>
    </location>
</feature>
<protein>
    <submittedName>
        <fullName evidence="9">Tetratricopeptide repeat protein</fullName>
    </submittedName>
</protein>
<feature type="transmembrane region" description="Helical" evidence="7">
    <location>
        <begin position="412"/>
        <end position="433"/>
    </location>
</feature>
<dbReference type="PANTHER" id="PTHR46630:SF1">
    <property type="entry name" value="TETRATRICOPEPTIDE REPEAT PROTEIN 29"/>
    <property type="match status" value="1"/>
</dbReference>
<evidence type="ECO:0000256" key="8">
    <source>
        <dbReference type="SAM" id="SignalP"/>
    </source>
</evidence>
<keyword evidence="10" id="KW-1185">Reference proteome</keyword>
<feature type="chain" id="PRO_5045451510" evidence="8">
    <location>
        <begin position="20"/>
        <end position="462"/>
    </location>
</feature>
<dbReference type="SMART" id="SM00028">
    <property type="entry name" value="TPR"/>
    <property type="match status" value="3"/>
</dbReference>